<gene>
    <name evidence="1" type="ORF">LCGC14_1815720</name>
</gene>
<organism evidence="1">
    <name type="scientific">marine sediment metagenome</name>
    <dbReference type="NCBI Taxonomy" id="412755"/>
    <lineage>
        <taxon>unclassified sequences</taxon>
        <taxon>metagenomes</taxon>
        <taxon>ecological metagenomes</taxon>
    </lineage>
</organism>
<dbReference type="EMBL" id="LAZR01017708">
    <property type="protein sequence ID" value="KKL99308.1"/>
    <property type="molecule type" value="Genomic_DNA"/>
</dbReference>
<reference evidence="1" key="1">
    <citation type="journal article" date="2015" name="Nature">
        <title>Complex archaea that bridge the gap between prokaryotes and eukaryotes.</title>
        <authorList>
            <person name="Spang A."/>
            <person name="Saw J.H."/>
            <person name="Jorgensen S.L."/>
            <person name="Zaremba-Niedzwiedzka K."/>
            <person name="Martijn J."/>
            <person name="Lind A.E."/>
            <person name="van Eijk R."/>
            <person name="Schleper C."/>
            <person name="Guy L."/>
            <person name="Ettema T.J."/>
        </authorList>
    </citation>
    <scope>NUCLEOTIDE SEQUENCE</scope>
</reference>
<comment type="caution">
    <text evidence="1">The sequence shown here is derived from an EMBL/GenBank/DDBJ whole genome shotgun (WGS) entry which is preliminary data.</text>
</comment>
<protein>
    <submittedName>
        <fullName evidence="1">Uncharacterized protein</fullName>
    </submittedName>
</protein>
<evidence type="ECO:0000313" key="1">
    <source>
        <dbReference type="EMBL" id="KKL99308.1"/>
    </source>
</evidence>
<sequence length="371" mass="44376">MCKLVKSYFSSRTYPKLCCDCDNLLFFHEFKEQERAGLRNYLKGKFITQSYTQYCSTRRLIKEWHTIKFHQCVECYKKFSDSLDDLIETTDDHDYKEIKPIDFMKAPLKRYKINEYLSVRLYERFTYIYIKEERFFSCMRLLLNISPSKLRQTSKIQSIDEAEEVLSNLDYEIAPEMEFIGHCSNLEVWVENGYDTCLLHRNLAFPLLKELTKAGDPLAKKIFKEEVIKRLLSGHLPVIEFLIVNKYVDLLTIEELRSIFEDRNSKLQKNILFDLNYRRENGLSYFVLKGFATHGVIAAYEWINRDMFNYIENQLFHVIHKLIRDFHLFDCFNKKNLTKLLHEGDIKSLFLLLVQHNFDVLQIFSIKELND</sequence>
<dbReference type="AlphaFoldDB" id="A0A0F9GKJ7"/>
<proteinExistence type="predicted"/>
<name>A0A0F9GKJ7_9ZZZZ</name>
<accession>A0A0F9GKJ7</accession>